<dbReference type="OrthoDB" id="785014at2759"/>
<dbReference type="Pfam" id="PF14223">
    <property type="entry name" value="Retrotran_gag_2"/>
    <property type="match status" value="1"/>
</dbReference>
<gene>
    <name evidence="1" type="ORF">AXF42_Ash006912</name>
</gene>
<dbReference type="AlphaFoldDB" id="A0A2I0BEI1"/>
<sequence>MTVEEKKLTQLNAKALNHLQCGLSPSEFNRICTLLTAYEIWSKLEVTYEGTNQVKESKINMLIYDYELFEMNPEESIKDMFTRFTNITNELISLGKIFTNEELVRKILRCLPREYDAKAMAIVEARDLSTFELDMLLGSLTTYELKMKRKKRRKKKIASRKRRSLF</sequence>
<dbReference type="STRING" id="1088818.A0A2I0BEI1"/>
<dbReference type="PANTHER" id="PTHR34676:SF8">
    <property type="entry name" value="TRANSMEMBRANE PROTEIN"/>
    <property type="match status" value="1"/>
</dbReference>
<proteinExistence type="predicted"/>
<evidence type="ECO:0000313" key="1">
    <source>
        <dbReference type="EMBL" id="PKA66215.1"/>
    </source>
</evidence>
<accession>A0A2I0BEI1</accession>
<evidence type="ECO:0000313" key="2">
    <source>
        <dbReference type="Proteomes" id="UP000236161"/>
    </source>
</evidence>
<name>A0A2I0BEI1_9ASPA</name>
<keyword evidence="2" id="KW-1185">Reference proteome</keyword>
<organism evidence="1 2">
    <name type="scientific">Apostasia shenzhenica</name>
    <dbReference type="NCBI Taxonomy" id="1088818"/>
    <lineage>
        <taxon>Eukaryota</taxon>
        <taxon>Viridiplantae</taxon>
        <taxon>Streptophyta</taxon>
        <taxon>Embryophyta</taxon>
        <taxon>Tracheophyta</taxon>
        <taxon>Spermatophyta</taxon>
        <taxon>Magnoliopsida</taxon>
        <taxon>Liliopsida</taxon>
        <taxon>Asparagales</taxon>
        <taxon>Orchidaceae</taxon>
        <taxon>Apostasioideae</taxon>
        <taxon>Apostasia</taxon>
    </lineage>
</organism>
<dbReference type="EMBL" id="KZ451886">
    <property type="protein sequence ID" value="PKA66215.1"/>
    <property type="molecule type" value="Genomic_DNA"/>
</dbReference>
<dbReference type="Proteomes" id="UP000236161">
    <property type="component" value="Unassembled WGS sequence"/>
</dbReference>
<reference evidence="1 2" key="1">
    <citation type="journal article" date="2017" name="Nature">
        <title>The Apostasia genome and the evolution of orchids.</title>
        <authorList>
            <person name="Zhang G.Q."/>
            <person name="Liu K.W."/>
            <person name="Li Z."/>
            <person name="Lohaus R."/>
            <person name="Hsiao Y.Y."/>
            <person name="Niu S.C."/>
            <person name="Wang J.Y."/>
            <person name="Lin Y.C."/>
            <person name="Xu Q."/>
            <person name="Chen L.J."/>
            <person name="Yoshida K."/>
            <person name="Fujiwara S."/>
            <person name="Wang Z.W."/>
            <person name="Zhang Y.Q."/>
            <person name="Mitsuda N."/>
            <person name="Wang M."/>
            <person name="Liu G.H."/>
            <person name="Pecoraro L."/>
            <person name="Huang H.X."/>
            <person name="Xiao X.J."/>
            <person name="Lin M."/>
            <person name="Wu X.Y."/>
            <person name="Wu W.L."/>
            <person name="Chen Y.Y."/>
            <person name="Chang S.B."/>
            <person name="Sakamoto S."/>
            <person name="Ohme-Takagi M."/>
            <person name="Yagi M."/>
            <person name="Zeng S.J."/>
            <person name="Shen C.Y."/>
            <person name="Yeh C.M."/>
            <person name="Luo Y.B."/>
            <person name="Tsai W.C."/>
            <person name="Van de Peer Y."/>
            <person name="Liu Z.J."/>
        </authorList>
    </citation>
    <scope>NUCLEOTIDE SEQUENCE [LARGE SCALE GENOMIC DNA]</scope>
    <source>
        <strain evidence="2">cv. Shenzhen</strain>
        <tissue evidence="1">Stem</tissue>
    </source>
</reference>
<evidence type="ECO:0008006" key="3">
    <source>
        <dbReference type="Google" id="ProtNLM"/>
    </source>
</evidence>
<dbReference type="PANTHER" id="PTHR34676">
    <property type="entry name" value="DUF4219 DOMAIN-CONTAINING PROTEIN-RELATED"/>
    <property type="match status" value="1"/>
</dbReference>
<protein>
    <recommendedName>
        <fullName evidence="3">Retrovirus-related Pol polyprotein from transposon TNT 1-94</fullName>
    </recommendedName>
</protein>